<dbReference type="SUPFAM" id="SSF53098">
    <property type="entry name" value="Ribonuclease H-like"/>
    <property type="match status" value="1"/>
</dbReference>
<gene>
    <name evidence="2" type="ORF">JQ619_32090</name>
</gene>
<dbReference type="PANTHER" id="PTHR46889">
    <property type="entry name" value="TRANSPOSASE INSF FOR INSERTION SEQUENCE IS3B-RELATED"/>
    <property type="match status" value="1"/>
</dbReference>
<feature type="domain" description="Integrase catalytic" evidence="1">
    <location>
        <begin position="118"/>
        <end position="239"/>
    </location>
</feature>
<name>A0ABS5GGD8_9BRAD</name>
<organism evidence="2 3">
    <name type="scientific">Bradyrhizobium denitrificans</name>
    <dbReference type="NCBI Taxonomy" id="2734912"/>
    <lineage>
        <taxon>Bacteria</taxon>
        <taxon>Pseudomonadati</taxon>
        <taxon>Pseudomonadota</taxon>
        <taxon>Alphaproteobacteria</taxon>
        <taxon>Hyphomicrobiales</taxon>
        <taxon>Nitrobacteraceae</taxon>
        <taxon>Bradyrhizobium</taxon>
    </lineage>
</organism>
<dbReference type="InterPro" id="IPR048020">
    <property type="entry name" value="Transpos_IS3"/>
</dbReference>
<dbReference type="Pfam" id="PF13276">
    <property type="entry name" value="HTH_21"/>
    <property type="match status" value="1"/>
</dbReference>
<dbReference type="InterPro" id="IPR012337">
    <property type="entry name" value="RNaseH-like_sf"/>
</dbReference>
<keyword evidence="3" id="KW-1185">Reference proteome</keyword>
<dbReference type="RefSeq" id="WP_012041793.1">
    <property type="nucleotide sequence ID" value="NZ_JAFCLK010000040.1"/>
</dbReference>
<dbReference type="Proteomes" id="UP001314635">
    <property type="component" value="Unassembled WGS sequence"/>
</dbReference>
<dbReference type="PROSITE" id="PS50994">
    <property type="entry name" value="INTEGRASE"/>
    <property type="match status" value="1"/>
</dbReference>
<dbReference type="InterPro" id="IPR050900">
    <property type="entry name" value="Transposase_IS3/IS150/IS904"/>
</dbReference>
<evidence type="ECO:0000313" key="2">
    <source>
        <dbReference type="EMBL" id="MBR1140407.1"/>
    </source>
</evidence>
<evidence type="ECO:0000313" key="3">
    <source>
        <dbReference type="Proteomes" id="UP001314635"/>
    </source>
</evidence>
<accession>A0ABS5GGD8</accession>
<evidence type="ECO:0000259" key="1">
    <source>
        <dbReference type="PROSITE" id="PS50994"/>
    </source>
</evidence>
<reference evidence="3" key="1">
    <citation type="journal article" date="2021" name="ISME J.">
        <title>Evolutionary origin and ecological implication of a unique nif island in free-living Bradyrhizobium lineages.</title>
        <authorList>
            <person name="Tao J."/>
        </authorList>
    </citation>
    <scope>NUCLEOTIDE SEQUENCE [LARGE SCALE GENOMIC DNA]</scope>
    <source>
        <strain evidence="3">SZCCT0094</strain>
    </source>
</reference>
<dbReference type="Pfam" id="PF00665">
    <property type="entry name" value="rve"/>
    <property type="match status" value="1"/>
</dbReference>
<sequence>MSIPDRRAKLDRAHGVLSIRRQCRLLGLSRSSVYRTPLPANDDDLALMRRIDELFTARPFLGSRRMAWLISEDGVRINRKRVQRLMRKMGIEALGPKPRTSKPAPGHRIYPYLLRAMTIDRPNQVWATDITYIPMGRGFLYLVAVIDWASRAVLSWRLSNTMDVSFCVDALEEALSRFGKPQIFNTDQGSQFTSAAFTSVLEAAGIQISMDGRGRWMDNVFIERLWRSLKHEDVYLKFN</sequence>
<protein>
    <submittedName>
        <fullName evidence="2">IS3 family transposase</fullName>
    </submittedName>
</protein>
<dbReference type="PANTHER" id="PTHR46889:SF7">
    <property type="entry name" value="TRANSPOSASE FOR INSERTION SEQUENCE ELEMENT IS904"/>
    <property type="match status" value="1"/>
</dbReference>
<dbReference type="NCBIfam" id="NF033516">
    <property type="entry name" value="transpos_IS3"/>
    <property type="match status" value="1"/>
</dbReference>
<dbReference type="Gene3D" id="3.30.420.10">
    <property type="entry name" value="Ribonuclease H-like superfamily/Ribonuclease H"/>
    <property type="match status" value="1"/>
</dbReference>
<dbReference type="InterPro" id="IPR001584">
    <property type="entry name" value="Integrase_cat-core"/>
</dbReference>
<proteinExistence type="predicted"/>
<comment type="caution">
    <text evidence="2">The sequence shown here is derived from an EMBL/GenBank/DDBJ whole genome shotgun (WGS) entry which is preliminary data.</text>
</comment>
<dbReference type="EMBL" id="JAFCLK010000040">
    <property type="protein sequence ID" value="MBR1140407.1"/>
    <property type="molecule type" value="Genomic_DNA"/>
</dbReference>
<dbReference type="InterPro" id="IPR025948">
    <property type="entry name" value="HTH-like_dom"/>
</dbReference>
<dbReference type="InterPro" id="IPR036397">
    <property type="entry name" value="RNaseH_sf"/>
</dbReference>